<evidence type="ECO:0000313" key="6">
    <source>
        <dbReference type="EMBL" id="RQN08710.1"/>
    </source>
</evidence>
<dbReference type="PANTHER" id="PTHR30204:SF69">
    <property type="entry name" value="MERR-FAMILY TRANSCRIPTIONAL REGULATOR"/>
    <property type="match status" value="1"/>
</dbReference>
<evidence type="ECO:0000256" key="3">
    <source>
        <dbReference type="ARBA" id="ARBA00023125"/>
    </source>
</evidence>
<dbReference type="EMBL" id="RQJX01000005">
    <property type="protein sequence ID" value="RQN08710.1"/>
    <property type="molecule type" value="Genomic_DNA"/>
</dbReference>
<dbReference type="SUPFAM" id="SSF46955">
    <property type="entry name" value="Putative DNA-binding domain"/>
    <property type="match status" value="1"/>
</dbReference>
<sequence length="113" mass="12691">MTQDNTPAPGDRSPWEDRSAPFYTIGQVSELLGLTPAALRRLEAEDVVTPERSGGGQRRYSRDEVELLRQVKELADEGITLPGVRKVLELRQQVGELEDEIATLRQERSETDT</sequence>
<dbReference type="RefSeq" id="WP_124236166.1">
    <property type="nucleotide sequence ID" value="NZ_JBHUFI010000003.1"/>
</dbReference>
<dbReference type="GO" id="GO:0003677">
    <property type="term" value="F:DNA binding"/>
    <property type="evidence" value="ECO:0007669"/>
    <property type="project" value="UniProtKB-KW"/>
</dbReference>
<dbReference type="InterPro" id="IPR000551">
    <property type="entry name" value="MerR-type_HTH_dom"/>
</dbReference>
<keyword evidence="3" id="KW-0238">DNA-binding</keyword>
<protein>
    <submittedName>
        <fullName evidence="6">MerR family transcriptional regulator</fullName>
    </submittedName>
</protein>
<name>A0A3N6WN15_9ACTN</name>
<keyword evidence="7" id="KW-1185">Reference proteome</keyword>
<keyword evidence="4" id="KW-0804">Transcription</keyword>
<keyword evidence="2" id="KW-0805">Transcription regulation</keyword>
<reference evidence="6 7" key="1">
    <citation type="submission" date="2018-11" db="EMBL/GenBank/DDBJ databases">
        <authorList>
            <person name="Li F."/>
        </authorList>
    </citation>
    <scope>NUCLEOTIDE SEQUENCE [LARGE SCALE GENOMIC DNA]</scope>
    <source>
        <strain evidence="6 7">YS17T</strain>
    </source>
</reference>
<dbReference type="PROSITE" id="PS50937">
    <property type="entry name" value="HTH_MERR_2"/>
    <property type="match status" value="1"/>
</dbReference>
<dbReference type="AlphaFoldDB" id="A0A3N6WN15"/>
<evidence type="ECO:0000256" key="4">
    <source>
        <dbReference type="ARBA" id="ARBA00023163"/>
    </source>
</evidence>
<dbReference type="SMART" id="SM00422">
    <property type="entry name" value="HTH_MERR"/>
    <property type="match status" value="1"/>
</dbReference>
<dbReference type="InterPro" id="IPR009061">
    <property type="entry name" value="DNA-bd_dom_put_sf"/>
</dbReference>
<accession>A0A3N6WN15</accession>
<dbReference type="Pfam" id="PF13411">
    <property type="entry name" value="MerR_1"/>
    <property type="match status" value="1"/>
</dbReference>
<evidence type="ECO:0000259" key="5">
    <source>
        <dbReference type="PROSITE" id="PS50937"/>
    </source>
</evidence>
<comment type="caution">
    <text evidence="6">The sequence shown here is derived from an EMBL/GenBank/DDBJ whole genome shotgun (WGS) entry which is preliminary data.</text>
</comment>
<gene>
    <name evidence="6" type="ORF">EHW97_05525</name>
</gene>
<dbReference type="Gene3D" id="1.10.1660.10">
    <property type="match status" value="1"/>
</dbReference>
<evidence type="ECO:0000256" key="2">
    <source>
        <dbReference type="ARBA" id="ARBA00023015"/>
    </source>
</evidence>
<feature type="domain" description="HTH merR-type" evidence="5">
    <location>
        <begin position="22"/>
        <end position="90"/>
    </location>
</feature>
<dbReference type="InterPro" id="IPR047057">
    <property type="entry name" value="MerR_fam"/>
</dbReference>
<evidence type="ECO:0000313" key="7">
    <source>
        <dbReference type="Proteomes" id="UP000275225"/>
    </source>
</evidence>
<dbReference type="OrthoDB" id="3387956at2"/>
<organism evidence="6 7">
    <name type="scientific">Aeromicrobium camelliae</name>
    <dbReference type="NCBI Taxonomy" id="1538144"/>
    <lineage>
        <taxon>Bacteria</taxon>
        <taxon>Bacillati</taxon>
        <taxon>Actinomycetota</taxon>
        <taxon>Actinomycetes</taxon>
        <taxon>Propionibacteriales</taxon>
        <taxon>Nocardioidaceae</taxon>
        <taxon>Aeromicrobium</taxon>
    </lineage>
</organism>
<keyword evidence="1" id="KW-0678">Repressor</keyword>
<dbReference type="GO" id="GO:0003700">
    <property type="term" value="F:DNA-binding transcription factor activity"/>
    <property type="evidence" value="ECO:0007669"/>
    <property type="project" value="InterPro"/>
</dbReference>
<dbReference type="Proteomes" id="UP000275225">
    <property type="component" value="Unassembled WGS sequence"/>
</dbReference>
<evidence type="ECO:0000256" key="1">
    <source>
        <dbReference type="ARBA" id="ARBA00022491"/>
    </source>
</evidence>
<proteinExistence type="predicted"/>
<dbReference type="PANTHER" id="PTHR30204">
    <property type="entry name" value="REDOX-CYCLING DRUG-SENSING TRANSCRIPTIONAL ACTIVATOR SOXR"/>
    <property type="match status" value="1"/>
</dbReference>